<accession>A0A068NYP2</accession>
<reference evidence="10 11" key="1">
    <citation type="journal article" date="2014" name="PLoS ONE">
        <title>The first complete genome sequence of the class fimbriimonadia in the phylum armatimonadetes.</title>
        <authorList>
            <person name="Hu Z.Y."/>
            <person name="Wang Y.Z."/>
            <person name="Im W.T."/>
            <person name="Wang S.Y."/>
            <person name="Zhao G.P."/>
            <person name="Zheng H.J."/>
            <person name="Quan Z.X."/>
        </authorList>
    </citation>
    <scope>NUCLEOTIDE SEQUENCE [LARGE SCALE GENOMIC DNA]</scope>
    <source>
        <strain evidence="10">Gsoil 348</strain>
    </source>
</reference>
<keyword evidence="6" id="KW-0378">Hydrolase</keyword>
<evidence type="ECO:0000256" key="4">
    <source>
        <dbReference type="ARBA" id="ARBA00022651"/>
    </source>
</evidence>
<dbReference type="InterPro" id="IPR010126">
    <property type="entry name" value="Esterase_phb"/>
</dbReference>
<dbReference type="Gene3D" id="3.40.50.1820">
    <property type="entry name" value="alpha/beta hydrolase"/>
    <property type="match status" value="1"/>
</dbReference>
<dbReference type="SUPFAM" id="SSF53474">
    <property type="entry name" value="alpha/beta-Hydrolases"/>
    <property type="match status" value="1"/>
</dbReference>
<dbReference type="STRING" id="661478.OP10G_3801"/>
<evidence type="ECO:0000313" key="11">
    <source>
        <dbReference type="Proteomes" id="UP000027982"/>
    </source>
</evidence>
<dbReference type="GO" id="GO:0045493">
    <property type="term" value="P:xylan catabolic process"/>
    <property type="evidence" value="ECO:0007669"/>
    <property type="project" value="UniProtKB-KW"/>
</dbReference>
<organism evidence="10 11">
    <name type="scientific">Fimbriimonas ginsengisoli Gsoil 348</name>
    <dbReference type="NCBI Taxonomy" id="661478"/>
    <lineage>
        <taxon>Bacteria</taxon>
        <taxon>Bacillati</taxon>
        <taxon>Armatimonadota</taxon>
        <taxon>Fimbriimonadia</taxon>
        <taxon>Fimbriimonadales</taxon>
        <taxon>Fimbriimonadaceae</taxon>
        <taxon>Fimbriimonas</taxon>
    </lineage>
</organism>
<dbReference type="GO" id="GO:0030600">
    <property type="term" value="F:feruloyl esterase activity"/>
    <property type="evidence" value="ECO:0007669"/>
    <property type="project" value="InterPro"/>
</dbReference>
<evidence type="ECO:0000313" key="10">
    <source>
        <dbReference type="EMBL" id="AIE87169.1"/>
    </source>
</evidence>
<evidence type="ECO:0000256" key="2">
    <source>
        <dbReference type="ARBA" id="ARBA00010278"/>
    </source>
</evidence>
<dbReference type="PANTHER" id="PTHR38050:SF1">
    <property type="entry name" value="FERULOYL ESTERASE C"/>
    <property type="match status" value="1"/>
</dbReference>
<dbReference type="Pfam" id="PF10503">
    <property type="entry name" value="Esterase_PHB"/>
    <property type="match status" value="1"/>
</dbReference>
<protein>
    <submittedName>
        <fullName evidence="10">Phospholipase/carboxylesterase</fullName>
    </submittedName>
</protein>
<dbReference type="HOGENOM" id="CLU_027551_4_0_0"/>
<evidence type="ECO:0000256" key="5">
    <source>
        <dbReference type="ARBA" id="ARBA00022729"/>
    </source>
</evidence>
<keyword evidence="5" id="KW-0732">Signal</keyword>
<comment type="subcellular location">
    <subcellularLocation>
        <location evidence="1">Secreted</location>
    </subcellularLocation>
</comment>
<keyword evidence="7" id="KW-0119">Carbohydrate metabolism</keyword>
<proteinExistence type="inferred from homology"/>
<dbReference type="EMBL" id="CP007139">
    <property type="protein sequence ID" value="AIE87169.1"/>
    <property type="molecule type" value="Genomic_DNA"/>
</dbReference>
<dbReference type="AlphaFoldDB" id="A0A068NYP2"/>
<evidence type="ECO:0000256" key="6">
    <source>
        <dbReference type="ARBA" id="ARBA00022801"/>
    </source>
</evidence>
<comment type="function">
    <text evidence="9">Involved in degradation of plant cell walls. Hydrolyzes the feruloyl-arabinose ester bond in arabinoxylans, and the feruloyl-galactose ester bond in pectin. Active against paranitrophenyl-acetate, methyl ferulate and wheat arabinoxylan.</text>
</comment>
<dbReference type="InterPro" id="IPR043595">
    <property type="entry name" value="FaeB/C/D"/>
</dbReference>
<evidence type="ECO:0000256" key="8">
    <source>
        <dbReference type="ARBA" id="ARBA00023326"/>
    </source>
</evidence>
<keyword evidence="11" id="KW-1185">Reference proteome</keyword>
<dbReference type="KEGG" id="fgi:OP10G_3801"/>
<dbReference type="PANTHER" id="PTHR38050">
    <property type="match status" value="1"/>
</dbReference>
<dbReference type="Proteomes" id="UP000027982">
    <property type="component" value="Chromosome"/>
</dbReference>
<dbReference type="eggNOG" id="COG3509">
    <property type="taxonomic scope" value="Bacteria"/>
</dbReference>
<evidence type="ECO:0000256" key="1">
    <source>
        <dbReference type="ARBA" id="ARBA00004613"/>
    </source>
</evidence>
<keyword evidence="4" id="KW-0858">Xylan degradation</keyword>
<keyword evidence="8" id="KW-0624">Polysaccharide degradation</keyword>
<comment type="similarity">
    <text evidence="2">Belongs to the faeC family.</text>
</comment>
<evidence type="ECO:0000256" key="7">
    <source>
        <dbReference type="ARBA" id="ARBA00023277"/>
    </source>
</evidence>
<keyword evidence="3" id="KW-0964">Secreted</keyword>
<dbReference type="InterPro" id="IPR029058">
    <property type="entry name" value="AB_hydrolase_fold"/>
</dbReference>
<gene>
    <name evidence="10" type="ORF">OP10G_3801</name>
</gene>
<dbReference type="GO" id="GO:0005576">
    <property type="term" value="C:extracellular region"/>
    <property type="evidence" value="ECO:0007669"/>
    <property type="project" value="UniProtKB-SubCell"/>
</dbReference>
<name>A0A068NYP2_FIMGI</name>
<sequence length="264" mass="27837">MTRHYILRVPRAYDATRRLPLVVLLHGWTGSAQTFEAYSRMAEKGEKEGFILVTPDGLGQPQGWNVGFLDLSGKHADDVGFVGHVIDQVETEVGVDPDRVYVAGFSNGAMLAHLAGARLSDRIAAIGAVAGTVGLPNADGQKAIPAPASPVSAMLIHGKKDSMVAYDKSASALLAGIGAEESAQWWAGQDGCAKTPCQTMSANGNVATETFSGGRLGAEVILVSIANGVHAWPGGLTRPGHESTPDVDAADLLWQFFKSHPKRR</sequence>
<evidence type="ECO:0000256" key="9">
    <source>
        <dbReference type="ARBA" id="ARBA00025250"/>
    </source>
</evidence>
<evidence type="ECO:0000256" key="3">
    <source>
        <dbReference type="ARBA" id="ARBA00022525"/>
    </source>
</evidence>